<protein>
    <recommendedName>
        <fullName evidence="5">Eisosome protein 1</fullName>
    </recommendedName>
</protein>
<dbReference type="PANTHER" id="PTHR28298:SF1">
    <property type="entry name" value="EISOSOME PROTEIN 1"/>
    <property type="match status" value="1"/>
</dbReference>
<feature type="compositionally biased region" description="Low complexity" evidence="2">
    <location>
        <begin position="36"/>
        <end position="53"/>
    </location>
</feature>
<proteinExistence type="predicted"/>
<evidence type="ECO:0000313" key="3">
    <source>
        <dbReference type="EMBL" id="KAG9255233.1"/>
    </source>
</evidence>
<feature type="compositionally biased region" description="Low complexity" evidence="2">
    <location>
        <begin position="639"/>
        <end position="649"/>
    </location>
</feature>
<dbReference type="GO" id="GO:0070941">
    <property type="term" value="P:eisosome assembly"/>
    <property type="evidence" value="ECO:0007669"/>
    <property type="project" value="TreeGrafter"/>
</dbReference>
<keyword evidence="4" id="KW-1185">Reference proteome</keyword>
<evidence type="ECO:0000256" key="2">
    <source>
        <dbReference type="SAM" id="MobiDB-lite"/>
    </source>
</evidence>
<evidence type="ECO:0000256" key="1">
    <source>
        <dbReference type="SAM" id="Coils"/>
    </source>
</evidence>
<feature type="compositionally biased region" description="Basic residues" evidence="2">
    <location>
        <begin position="674"/>
        <end position="689"/>
    </location>
</feature>
<feature type="compositionally biased region" description="Basic and acidic residues" evidence="2">
    <location>
        <begin position="770"/>
        <end position="789"/>
    </location>
</feature>
<feature type="region of interest" description="Disordered" evidence="2">
    <location>
        <begin position="350"/>
        <end position="383"/>
    </location>
</feature>
<feature type="compositionally biased region" description="Basic and acidic residues" evidence="2">
    <location>
        <begin position="511"/>
        <end position="574"/>
    </location>
</feature>
<dbReference type="InterPro" id="IPR024527">
    <property type="entry name" value="Eisosome1"/>
</dbReference>
<gene>
    <name evidence="3" type="ORF">F5Z01DRAFT_685601</name>
</gene>
<accession>A0A9P7ZN77</accession>
<organism evidence="3 4">
    <name type="scientific">Emericellopsis atlantica</name>
    <dbReference type="NCBI Taxonomy" id="2614577"/>
    <lineage>
        <taxon>Eukaryota</taxon>
        <taxon>Fungi</taxon>
        <taxon>Dikarya</taxon>
        <taxon>Ascomycota</taxon>
        <taxon>Pezizomycotina</taxon>
        <taxon>Sordariomycetes</taxon>
        <taxon>Hypocreomycetidae</taxon>
        <taxon>Hypocreales</taxon>
        <taxon>Bionectriaceae</taxon>
        <taxon>Emericellopsis</taxon>
    </lineage>
</organism>
<dbReference type="Pfam" id="PF12757">
    <property type="entry name" value="Eisosome1"/>
    <property type="match status" value="1"/>
</dbReference>
<dbReference type="PANTHER" id="PTHR28298">
    <property type="entry name" value="EISOSOME PROTEIN 1"/>
    <property type="match status" value="1"/>
</dbReference>
<comment type="caution">
    <text evidence="3">The sequence shown here is derived from an EMBL/GenBank/DDBJ whole genome shotgun (WGS) entry which is preliminary data.</text>
</comment>
<reference evidence="3" key="1">
    <citation type="journal article" date="2021" name="IMA Fungus">
        <title>Genomic characterization of three marine fungi, including Emericellopsis atlantica sp. nov. with signatures of a generalist lifestyle and marine biomass degradation.</title>
        <authorList>
            <person name="Hagestad O.C."/>
            <person name="Hou L."/>
            <person name="Andersen J.H."/>
            <person name="Hansen E.H."/>
            <person name="Altermark B."/>
            <person name="Li C."/>
            <person name="Kuhnert E."/>
            <person name="Cox R.J."/>
            <person name="Crous P.W."/>
            <person name="Spatafora J.W."/>
            <person name="Lail K."/>
            <person name="Amirebrahimi M."/>
            <person name="Lipzen A."/>
            <person name="Pangilinan J."/>
            <person name="Andreopoulos W."/>
            <person name="Hayes R.D."/>
            <person name="Ng V."/>
            <person name="Grigoriev I.V."/>
            <person name="Jackson S.A."/>
            <person name="Sutton T.D.S."/>
            <person name="Dobson A.D.W."/>
            <person name="Rama T."/>
        </authorList>
    </citation>
    <scope>NUCLEOTIDE SEQUENCE</scope>
    <source>
        <strain evidence="3">TS7</strain>
    </source>
</reference>
<feature type="compositionally biased region" description="Basic residues" evidence="2">
    <location>
        <begin position="355"/>
        <end position="367"/>
    </location>
</feature>
<feature type="compositionally biased region" description="Low complexity" evidence="2">
    <location>
        <begin position="200"/>
        <end position="214"/>
    </location>
</feature>
<dbReference type="GeneID" id="70296871"/>
<feature type="region of interest" description="Disordered" evidence="2">
    <location>
        <begin position="109"/>
        <end position="155"/>
    </location>
</feature>
<evidence type="ECO:0000313" key="4">
    <source>
        <dbReference type="Proteomes" id="UP000887229"/>
    </source>
</evidence>
<dbReference type="AlphaFoldDB" id="A0A9P7ZN77"/>
<dbReference type="Proteomes" id="UP000887229">
    <property type="component" value="Unassembled WGS sequence"/>
</dbReference>
<feature type="compositionally biased region" description="Basic and acidic residues" evidence="2">
    <location>
        <begin position="650"/>
        <end position="673"/>
    </location>
</feature>
<evidence type="ECO:0008006" key="5">
    <source>
        <dbReference type="Google" id="ProtNLM"/>
    </source>
</evidence>
<feature type="region of interest" description="Disordered" evidence="2">
    <location>
        <begin position="1"/>
        <end position="56"/>
    </location>
</feature>
<feature type="coiled-coil region" evidence="1">
    <location>
        <begin position="284"/>
        <end position="343"/>
    </location>
</feature>
<feature type="region of interest" description="Disordered" evidence="2">
    <location>
        <begin position="200"/>
        <end position="251"/>
    </location>
</feature>
<dbReference type="EMBL" id="MU251251">
    <property type="protein sequence ID" value="KAG9255233.1"/>
    <property type="molecule type" value="Genomic_DNA"/>
</dbReference>
<feature type="compositionally biased region" description="Polar residues" evidence="2">
    <location>
        <begin position="724"/>
        <end position="736"/>
    </location>
</feature>
<dbReference type="OrthoDB" id="4070583at2759"/>
<feature type="compositionally biased region" description="Polar residues" evidence="2">
    <location>
        <begin position="215"/>
        <end position="228"/>
    </location>
</feature>
<feature type="region of interest" description="Disordered" evidence="2">
    <location>
        <begin position="511"/>
        <end position="805"/>
    </location>
</feature>
<feature type="compositionally biased region" description="Basic and acidic residues" evidence="2">
    <location>
        <begin position="747"/>
        <end position="761"/>
    </location>
</feature>
<feature type="compositionally biased region" description="Low complexity" evidence="2">
    <location>
        <begin position="1"/>
        <end position="16"/>
    </location>
</feature>
<name>A0A9P7ZN77_9HYPO</name>
<sequence length="805" mass="87809">MTEPAIATEAPPEALPVNNSGRLKYADPRSLPSFPSSGLKSDGAAAGAAASLGWSNQKPIELWKPDKLSSASAAAVLATDYKMAPQWQPSANSDGHKAALLAVGSASSALKQNKTTEPAAKGQHDGWGNTAATHAFRQPSPRNEPTDEQPISGTHGSTAATQAFAANRTDTIARANAPSPQVAPADRPLAAAMGAMALNRPRSTSSPMSPASASGDNLQSRAASNALSGASVAHRASMRPKPTASNGGAVPVTTMTRNMFTSHPMVKPEVDERNDAERLHQSAVEMAKKMYNQQQKMVEQAKARGEDPDKFTSPYLSLQDAAYKQAQDRLSKLEDEYSKNRNMQEYYGNTQAPAPRRRWSVANKLRRRDSDENFDDREESQRIRQQMSMFSNKLTEVDQAKRQSDRDALLAAAQRNVKARLHGMDEKVYNDTGKINPALHSDWNLKAQQAAQLSSDARNENTGKLNLGGGMYMDQEQIDAIAAKRMQPVLDDINEKAEKERARQAVLKAEEEARKAELAREKERDREAKALSKRIRDEDKEEQKARKMQAKEEERAKKEQEKAEKAEQKRLAKEGKRRSKVGTAADDQEEETAPADTARVSGDDAILNDEVHPAMDAEDRDADVVPPIDSTLGDPPSPEAAHSLAAARSGADEEHQDEQHEVDQDEHRGDHRHSSGSKLKGWIKNRLSRGRSMSERDGDAADEEKKKKRTSFFKGSGALKKDNPNASNASLEQGPSSMRDVAIAGHADGEASHAAPERDSRGVSPVSSVARDEAPDRLEPPKPIGERAPRASVSPGRDSRFREEM</sequence>
<dbReference type="RefSeq" id="XP_046119157.1">
    <property type="nucleotide sequence ID" value="XM_046265968.1"/>
</dbReference>
<feature type="compositionally biased region" description="Basic and acidic residues" evidence="2">
    <location>
        <begin position="692"/>
        <end position="705"/>
    </location>
</feature>
<keyword evidence="1" id="KW-0175">Coiled coil</keyword>